<proteinExistence type="predicted"/>
<evidence type="ECO:0000313" key="1">
    <source>
        <dbReference type="EMBL" id="WLQ61164.1"/>
    </source>
</evidence>
<dbReference type="RefSeq" id="WP_306068732.1">
    <property type="nucleotide sequence ID" value="NZ_CP120988.1"/>
</dbReference>
<gene>
    <name evidence="1" type="ORF">P8A19_39610</name>
</gene>
<evidence type="ECO:0000313" key="2">
    <source>
        <dbReference type="Proteomes" id="UP001235744"/>
    </source>
</evidence>
<name>A0ABY9J2N1_9ACTN</name>
<dbReference type="EMBL" id="CP120988">
    <property type="protein sequence ID" value="WLQ61164.1"/>
    <property type="molecule type" value="Genomic_DNA"/>
</dbReference>
<keyword evidence="2" id="KW-1185">Reference proteome</keyword>
<reference evidence="1 2" key="1">
    <citation type="submission" date="2023-03" db="EMBL/GenBank/DDBJ databases">
        <title>Isolation and description of six Streptomyces strains from soil environments, able to metabolize different microbial glucans.</title>
        <authorList>
            <person name="Widen T."/>
            <person name="Larsbrink J."/>
        </authorList>
    </citation>
    <scope>NUCLEOTIDE SEQUENCE [LARGE SCALE GENOMIC DNA]</scope>
    <source>
        <strain evidence="1 2">Alt2</strain>
    </source>
</reference>
<dbReference type="InterPro" id="IPR046288">
    <property type="entry name" value="DUF6325"/>
</dbReference>
<accession>A0ABY9J2N1</accession>
<protein>
    <submittedName>
        <fullName evidence="1">DUF6325 family protein</fullName>
    </submittedName>
</protein>
<sequence>MAVGPVEYLVVAFPGSRFTGAIAPALAEAVASKAVRIIDLTFVYRAEDGAIEIIELDDLDPDDLVSFEPVEGEVGGMLNSDDIRTLGESVPPGSSAALIVWEDLWALPLTEAVRASGGQLVAHERIPADVAEAAVSAAASASAR</sequence>
<dbReference type="Proteomes" id="UP001235744">
    <property type="component" value="Chromosome"/>
</dbReference>
<dbReference type="Pfam" id="PF19850">
    <property type="entry name" value="DUF6325"/>
    <property type="match status" value="1"/>
</dbReference>
<organism evidence="1 2">
    <name type="scientific">Streptomyces poriferorum</name>
    <dbReference type="NCBI Taxonomy" id="2798799"/>
    <lineage>
        <taxon>Bacteria</taxon>
        <taxon>Bacillati</taxon>
        <taxon>Actinomycetota</taxon>
        <taxon>Actinomycetes</taxon>
        <taxon>Kitasatosporales</taxon>
        <taxon>Streptomycetaceae</taxon>
        <taxon>Streptomyces</taxon>
    </lineage>
</organism>